<dbReference type="CDD" id="cd06170">
    <property type="entry name" value="LuxR_C_like"/>
    <property type="match status" value="1"/>
</dbReference>
<dbReference type="Gene3D" id="3.40.50.2300">
    <property type="match status" value="1"/>
</dbReference>
<evidence type="ECO:0000259" key="4">
    <source>
        <dbReference type="PROSITE" id="PS50043"/>
    </source>
</evidence>
<feature type="domain" description="HTH luxR-type" evidence="4">
    <location>
        <begin position="140"/>
        <end position="205"/>
    </location>
</feature>
<dbReference type="CDD" id="cd17535">
    <property type="entry name" value="REC_NarL-like"/>
    <property type="match status" value="1"/>
</dbReference>
<dbReference type="InterPro" id="IPR011006">
    <property type="entry name" value="CheY-like_superfamily"/>
</dbReference>
<dbReference type="PROSITE" id="PS50043">
    <property type="entry name" value="HTH_LUXR_2"/>
    <property type="match status" value="1"/>
</dbReference>
<organism evidence="6 7">
    <name type="scientific">Granulicella mallensis</name>
    <dbReference type="NCBI Taxonomy" id="940614"/>
    <lineage>
        <taxon>Bacteria</taxon>
        <taxon>Pseudomonadati</taxon>
        <taxon>Acidobacteriota</taxon>
        <taxon>Terriglobia</taxon>
        <taxon>Terriglobales</taxon>
        <taxon>Acidobacteriaceae</taxon>
        <taxon>Granulicella</taxon>
    </lineage>
</organism>
<dbReference type="InterPro" id="IPR001789">
    <property type="entry name" value="Sig_transdc_resp-reg_receiver"/>
</dbReference>
<dbReference type="InterPro" id="IPR058245">
    <property type="entry name" value="NreC/VraR/RcsB-like_REC"/>
</dbReference>
<dbReference type="InterPro" id="IPR051015">
    <property type="entry name" value="EvgA-like"/>
</dbReference>
<dbReference type="PANTHER" id="PTHR45566:SF2">
    <property type="entry name" value="NARL SUBFAMILY"/>
    <property type="match status" value="1"/>
</dbReference>
<keyword evidence="2 6" id="KW-0238">DNA-binding</keyword>
<dbReference type="EMBL" id="JACHIO010000025">
    <property type="protein sequence ID" value="MBB5066244.1"/>
    <property type="molecule type" value="Genomic_DNA"/>
</dbReference>
<comment type="caution">
    <text evidence="6">The sequence shown here is derived from an EMBL/GenBank/DDBJ whole genome shotgun (WGS) entry which is preliminary data.</text>
</comment>
<dbReference type="SMART" id="SM00448">
    <property type="entry name" value="REC"/>
    <property type="match status" value="1"/>
</dbReference>
<dbReference type="PANTHER" id="PTHR45566">
    <property type="entry name" value="HTH-TYPE TRANSCRIPTIONAL REGULATOR YHJB-RELATED"/>
    <property type="match status" value="1"/>
</dbReference>
<dbReference type="RefSeq" id="WP_184259608.1">
    <property type="nucleotide sequence ID" value="NZ_JACHIO010000025.1"/>
</dbReference>
<dbReference type="PRINTS" id="PR00038">
    <property type="entry name" value="HTHLUXR"/>
</dbReference>
<dbReference type="InterPro" id="IPR000792">
    <property type="entry name" value="Tscrpt_reg_LuxR_C"/>
</dbReference>
<evidence type="ECO:0000256" key="1">
    <source>
        <dbReference type="ARBA" id="ARBA00022553"/>
    </source>
</evidence>
<dbReference type="PROSITE" id="PS50110">
    <property type="entry name" value="RESPONSE_REGULATORY"/>
    <property type="match status" value="1"/>
</dbReference>
<dbReference type="GO" id="GO:0003677">
    <property type="term" value="F:DNA binding"/>
    <property type="evidence" value="ECO:0007669"/>
    <property type="project" value="UniProtKB-KW"/>
</dbReference>
<dbReference type="AlphaFoldDB" id="A0A7W8EC42"/>
<protein>
    <submittedName>
        <fullName evidence="6">DNA-binding NarL/FixJ family response regulator</fullName>
    </submittedName>
</protein>
<sequence>MQSSDPIRIMVVEDHPLFRQGLNIIIASQSDMQVVAQAGTSLEAVEEFRRHKPDITLMDQRLPGQTGTSALVAIRKEFAAARVIMLTTSEGDVEIKGALCAGASAYVLKSTPSEELFSIIRSVHTGRTHIPTGVACRLAEHLGQENLTEGEMEVLRLIQSGNRNKQIAEQLSLSENTVNFHVKNVMDKLQANDRAHAISIAIRRGILNI</sequence>
<keyword evidence="1 3" id="KW-0597">Phosphoprotein</keyword>
<proteinExistence type="predicted"/>
<name>A0A7W8EC42_9BACT</name>
<evidence type="ECO:0000256" key="3">
    <source>
        <dbReference type="PROSITE-ProRule" id="PRU00169"/>
    </source>
</evidence>
<dbReference type="GO" id="GO:0000160">
    <property type="term" value="P:phosphorelay signal transduction system"/>
    <property type="evidence" value="ECO:0007669"/>
    <property type="project" value="InterPro"/>
</dbReference>
<gene>
    <name evidence="6" type="ORF">HDF15_004620</name>
</gene>
<evidence type="ECO:0000256" key="2">
    <source>
        <dbReference type="ARBA" id="ARBA00023125"/>
    </source>
</evidence>
<evidence type="ECO:0000313" key="7">
    <source>
        <dbReference type="Proteomes" id="UP000584867"/>
    </source>
</evidence>
<dbReference type="SUPFAM" id="SSF46894">
    <property type="entry name" value="C-terminal effector domain of the bipartite response regulators"/>
    <property type="match status" value="1"/>
</dbReference>
<feature type="modified residue" description="4-aspartylphosphate" evidence="3">
    <location>
        <position position="59"/>
    </location>
</feature>
<dbReference type="GO" id="GO:0006355">
    <property type="term" value="P:regulation of DNA-templated transcription"/>
    <property type="evidence" value="ECO:0007669"/>
    <property type="project" value="InterPro"/>
</dbReference>
<accession>A0A7W8EC42</accession>
<feature type="domain" description="Response regulatory" evidence="5">
    <location>
        <begin position="8"/>
        <end position="124"/>
    </location>
</feature>
<dbReference type="Proteomes" id="UP000584867">
    <property type="component" value="Unassembled WGS sequence"/>
</dbReference>
<dbReference type="Pfam" id="PF00196">
    <property type="entry name" value="GerE"/>
    <property type="match status" value="1"/>
</dbReference>
<dbReference type="InterPro" id="IPR016032">
    <property type="entry name" value="Sig_transdc_resp-reg_C-effctor"/>
</dbReference>
<reference evidence="6 7" key="1">
    <citation type="submission" date="2020-08" db="EMBL/GenBank/DDBJ databases">
        <title>Genomic Encyclopedia of Type Strains, Phase IV (KMG-V): Genome sequencing to study the core and pangenomes of soil and plant-associated prokaryotes.</title>
        <authorList>
            <person name="Whitman W."/>
        </authorList>
    </citation>
    <scope>NUCLEOTIDE SEQUENCE [LARGE SCALE GENOMIC DNA]</scope>
    <source>
        <strain evidence="6 7">X5P3</strain>
    </source>
</reference>
<dbReference type="SUPFAM" id="SSF52172">
    <property type="entry name" value="CheY-like"/>
    <property type="match status" value="1"/>
</dbReference>
<evidence type="ECO:0000313" key="6">
    <source>
        <dbReference type="EMBL" id="MBB5066244.1"/>
    </source>
</evidence>
<dbReference type="PROSITE" id="PS00622">
    <property type="entry name" value="HTH_LUXR_1"/>
    <property type="match status" value="1"/>
</dbReference>
<dbReference type="SMART" id="SM00421">
    <property type="entry name" value="HTH_LUXR"/>
    <property type="match status" value="1"/>
</dbReference>
<dbReference type="Pfam" id="PF00072">
    <property type="entry name" value="Response_reg"/>
    <property type="match status" value="1"/>
</dbReference>
<evidence type="ECO:0000259" key="5">
    <source>
        <dbReference type="PROSITE" id="PS50110"/>
    </source>
</evidence>